<dbReference type="PANTHER" id="PTHR30346">
    <property type="entry name" value="TRANSCRIPTIONAL DUAL REGULATOR HCAR-RELATED"/>
    <property type="match status" value="1"/>
</dbReference>
<dbReference type="RefSeq" id="WP_275120815.1">
    <property type="nucleotide sequence ID" value="NZ_JAOTPO010000029.1"/>
</dbReference>
<dbReference type="Proteomes" id="UP001148125">
    <property type="component" value="Unassembled WGS sequence"/>
</dbReference>
<gene>
    <name evidence="6" type="ORF">N7Z68_23265</name>
</gene>
<dbReference type="InterPro" id="IPR036390">
    <property type="entry name" value="WH_DNA-bd_sf"/>
</dbReference>
<feature type="domain" description="HTH lysR-type" evidence="5">
    <location>
        <begin position="1"/>
        <end position="58"/>
    </location>
</feature>
<dbReference type="Gene3D" id="1.10.10.10">
    <property type="entry name" value="Winged helix-like DNA-binding domain superfamily/Winged helix DNA-binding domain"/>
    <property type="match status" value="1"/>
</dbReference>
<evidence type="ECO:0000256" key="1">
    <source>
        <dbReference type="ARBA" id="ARBA00009437"/>
    </source>
</evidence>
<dbReference type="SUPFAM" id="SSF46785">
    <property type="entry name" value="Winged helix' DNA-binding domain"/>
    <property type="match status" value="1"/>
</dbReference>
<evidence type="ECO:0000313" key="7">
    <source>
        <dbReference type="Proteomes" id="UP001148125"/>
    </source>
</evidence>
<comment type="caution">
    <text evidence="6">The sequence shown here is derived from an EMBL/GenBank/DDBJ whole genome shotgun (WGS) entry which is preliminary data.</text>
</comment>
<dbReference type="SUPFAM" id="SSF53850">
    <property type="entry name" value="Periplasmic binding protein-like II"/>
    <property type="match status" value="1"/>
</dbReference>
<accession>A0ABT5VLA9</accession>
<sequence length="292" mass="33066">MEWQQLEYFQKVAQVEHFTRAAEELFISQPALSRSIARLEKDLGVPLFERSGRTVKLNRYGRMFLSRVNESLQLIEDGKQELTDIVHPDHGQIALSFLHTLGSHLVPDLIGQYRKTFPHVKFQLFQSTADVLIEQLTTGEVDLCLTSAPVQTVGFHWEKLFSEKLYIIVPKSHRLAARKGIKLEEIANEPFIGFKEGVGLRTITDQLCQDAGFTPNITFEGQEVSTVNGLVSAGLGVSLIPERKGLDETEVSKIEVLDYECTRSIGIAWVESRYIPQVVQQFKDFISGQFKK</sequence>
<dbReference type="EMBL" id="JAOTPO010000029">
    <property type="protein sequence ID" value="MDE5416225.1"/>
    <property type="molecule type" value="Genomic_DNA"/>
</dbReference>
<dbReference type="PROSITE" id="PS50931">
    <property type="entry name" value="HTH_LYSR"/>
    <property type="match status" value="1"/>
</dbReference>
<keyword evidence="7" id="KW-1185">Reference proteome</keyword>
<protein>
    <submittedName>
        <fullName evidence="6">LysR family transcriptional regulator</fullName>
    </submittedName>
</protein>
<evidence type="ECO:0000256" key="2">
    <source>
        <dbReference type="ARBA" id="ARBA00023015"/>
    </source>
</evidence>
<evidence type="ECO:0000313" key="6">
    <source>
        <dbReference type="EMBL" id="MDE5416225.1"/>
    </source>
</evidence>
<dbReference type="InterPro" id="IPR000847">
    <property type="entry name" value="LysR_HTH_N"/>
</dbReference>
<dbReference type="CDD" id="cd08434">
    <property type="entry name" value="PBP2_GltC_like"/>
    <property type="match status" value="1"/>
</dbReference>
<reference evidence="6" key="1">
    <citation type="submission" date="2024-05" db="EMBL/GenBank/DDBJ databases">
        <title>Alkalihalobacillus sp. strain MEB203 novel alkaliphilic bacterium from Lonar Lake, India.</title>
        <authorList>
            <person name="Joshi A."/>
            <person name="Thite S."/>
            <person name="Mengade P."/>
        </authorList>
    </citation>
    <scope>NUCLEOTIDE SEQUENCE</scope>
    <source>
        <strain evidence="6">MEB 203</strain>
    </source>
</reference>
<evidence type="ECO:0000259" key="5">
    <source>
        <dbReference type="PROSITE" id="PS50931"/>
    </source>
</evidence>
<dbReference type="Pfam" id="PF00126">
    <property type="entry name" value="HTH_1"/>
    <property type="match status" value="1"/>
</dbReference>
<name>A0ABT5VLA9_9BACI</name>
<organism evidence="6 7">
    <name type="scientific">Alkalihalobacterium chitinilyticum</name>
    <dbReference type="NCBI Taxonomy" id="2980103"/>
    <lineage>
        <taxon>Bacteria</taxon>
        <taxon>Bacillati</taxon>
        <taxon>Bacillota</taxon>
        <taxon>Bacilli</taxon>
        <taxon>Bacillales</taxon>
        <taxon>Bacillaceae</taxon>
        <taxon>Alkalihalobacterium</taxon>
    </lineage>
</organism>
<dbReference type="PRINTS" id="PR00039">
    <property type="entry name" value="HTHLYSR"/>
</dbReference>
<keyword evidence="3" id="KW-0238">DNA-binding</keyword>
<dbReference type="InterPro" id="IPR005119">
    <property type="entry name" value="LysR_subst-bd"/>
</dbReference>
<dbReference type="PANTHER" id="PTHR30346:SF28">
    <property type="entry name" value="HTH-TYPE TRANSCRIPTIONAL REGULATOR CYNR"/>
    <property type="match status" value="1"/>
</dbReference>
<dbReference type="InterPro" id="IPR036388">
    <property type="entry name" value="WH-like_DNA-bd_sf"/>
</dbReference>
<comment type="similarity">
    <text evidence="1">Belongs to the LysR transcriptional regulatory family.</text>
</comment>
<keyword evidence="4" id="KW-0804">Transcription</keyword>
<evidence type="ECO:0000256" key="3">
    <source>
        <dbReference type="ARBA" id="ARBA00023125"/>
    </source>
</evidence>
<evidence type="ECO:0000256" key="4">
    <source>
        <dbReference type="ARBA" id="ARBA00023163"/>
    </source>
</evidence>
<proteinExistence type="inferred from homology"/>
<dbReference type="Pfam" id="PF03466">
    <property type="entry name" value="LysR_substrate"/>
    <property type="match status" value="1"/>
</dbReference>
<dbReference type="Gene3D" id="3.40.190.290">
    <property type="match status" value="1"/>
</dbReference>
<keyword evidence="2" id="KW-0805">Transcription regulation</keyword>